<evidence type="ECO:0000256" key="1">
    <source>
        <dbReference type="SAM" id="MobiDB-lite"/>
    </source>
</evidence>
<feature type="compositionally biased region" description="Basic and acidic residues" evidence="1">
    <location>
        <begin position="170"/>
        <end position="185"/>
    </location>
</feature>
<gene>
    <name evidence="2" type="ORF">CVLEPA_LOCUS20291</name>
</gene>
<evidence type="ECO:0000313" key="2">
    <source>
        <dbReference type="EMBL" id="CAK8688267.1"/>
    </source>
</evidence>
<comment type="caution">
    <text evidence="2">The sequence shown here is derived from an EMBL/GenBank/DDBJ whole genome shotgun (WGS) entry which is preliminary data.</text>
</comment>
<sequence>MRRADDVGYAEVYRDEIGLVEYIHQDDMEFALCRLHQTSFTSHEVSQPYGVVILSNLDLKETNGDAEDAIKWRNNYRVGSKKIKVDRPDRSATVATCQYFQGRPGTKSQRTESSCGSDGTGVVEYVHQDDMGFALCRLRQTKFKCDGAERDESGVVMLTCCTRSALNNAHAKESRDQLDRPETINRKHNPPGMESGRF</sequence>
<dbReference type="EMBL" id="CAWYQH010000108">
    <property type="protein sequence ID" value="CAK8688267.1"/>
    <property type="molecule type" value="Genomic_DNA"/>
</dbReference>
<dbReference type="Proteomes" id="UP001642483">
    <property type="component" value="Unassembled WGS sequence"/>
</dbReference>
<feature type="region of interest" description="Disordered" evidence="1">
    <location>
        <begin position="170"/>
        <end position="198"/>
    </location>
</feature>
<reference evidence="2 3" key="1">
    <citation type="submission" date="2024-02" db="EMBL/GenBank/DDBJ databases">
        <authorList>
            <person name="Daric V."/>
            <person name="Darras S."/>
        </authorList>
    </citation>
    <scope>NUCLEOTIDE SEQUENCE [LARGE SCALE GENOMIC DNA]</scope>
</reference>
<accession>A0ABP0G8Z1</accession>
<evidence type="ECO:0000313" key="3">
    <source>
        <dbReference type="Proteomes" id="UP001642483"/>
    </source>
</evidence>
<name>A0ABP0G8Z1_CLALP</name>
<keyword evidence="3" id="KW-1185">Reference proteome</keyword>
<protein>
    <submittedName>
        <fullName evidence="2">Uncharacterized protein</fullName>
    </submittedName>
</protein>
<proteinExistence type="predicted"/>
<organism evidence="2 3">
    <name type="scientific">Clavelina lepadiformis</name>
    <name type="common">Light-bulb sea squirt</name>
    <name type="synonym">Ascidia lepadiformis</name>
    <dbReference type="NCBI Taxonomy" id="159417"/>
    <lineage>
        <taxon>Eukaryota</taxon>
        <taxon>Metazoa</taxon>
        <taxon>Chordata</taxon>
        <taxon>Tunicata</taxon>
        <taxon>Ascidiacea</taxon>
        <taxon>Aplousobranchia</taxon>
        <taxon>Clavelinidae</taxon>
        <taxon>Clavelina</taxon>
    </lineage>
</organism>